<keyword evidence="2" id="KW-1133">Transmembrane helix</keyword>
<sequence>MPSSTPASAPRPAAGLSAPAEPSDLEDTASTRNGSLWGWPIALGVLTTSGLISALVSEGWGDTWSWVALGVPVAVMAWFGLRRRPRPTQSL</sequence>
<proteinExistence type="predicted"/>
<keyword evidence="2" id="KW-0812">Transmembrane</keyword>
<evidence type="ECO:0000313" key="4">
    <source>
        <dbReference type="Proteomes" id="UP000199517"/>
    </source>
</evidence>
<dbReference type="EMBL" id="FOMQ01000003">
    <property type="protein sequence ID" value="SFD55652.1"/>
    <property type="molecule type" value="Genomic_DNA"/>
</dbReference>
<dbReference type="STRING" id="32040.SAMN04489710_103245"/>
<protein>
    <submittedName>
        <fullName evidence="3">Uncharacterized protein</fullName>
    </submittedName>
</protein>
<evidence type="ECO:0000256" key="1">
    <source>
        <dbReference type="SAM" id="MobiDB-lite"/>
    </source>
</evidence>
<keyword evidence="4" id="KW-1185">Reference proteome</keyword>
<feature type="transmembrane region" description="Helical" evidence="2">
    <location>
        <begin position="63"/>
        <end position="81"/>
    </location>
</feature>
<feature type="compositionally biased region" description="Low complexity" evidence="1">
    <location>
        <begin position="1"/>
        <end position="14"/>
    </location>
</feature>
<keyword evidence="2" id="KW-0472">Membrane</keyword>
<dbReference type="AlphaFoldDB" id="A0A1I1TAJ3"/>
<dbReference type="RefSeq" id="WP_245783554.1">
    <property type="nucleotide sequence ID" value="NZ_FOMQ01000003.1"/>
</dbReference>
<feature type="transmembrane region" description="Helical" evidence="2">
    <location>
        <begin position="36"/>
        <end position="57"/>
    </location>
</feature>
<name>A0A1I1TAJ3_9BURK</name>
<dbReference type="Proteomes" id="UP000199517">
    <property type="component" value="Unassembled WGS sequence"/>
</dbReference>
<accession>A0A1I1TAJ3</accession>
<evidence type="ECO:0000256" key="2">
    <source>
        <dbReference type="SAM" id="Phobius"/>
    </source>
</evidence>
<organism evidence="3 4">
    <name type="scientific">Paracidovorax konjaci</name>
    <dbReference type="NCBI Taxonomy" id="32040"/>
    <lineage>
        <taxon>Bacteria</taxon>
        <taxon>Pseudomonadati</taxon>
        <taxon>Pseudomonadota</taxon>
        <taxon>Betaproteobacteria</taxon>
        <taxon>Burkholderiales</taxon>
        <taxon>Comamonadaceae</taxon>
        <taxon>Paracidovorax</taxon>
    </lineage>
</organism>
<gene>
    <name evidence="3" type="ORF">SAMN04489710_103245</name>
</gene>
<evidence type="ECO:0000313" key="3">
    <source>
        <dbReference type="EMBL" id="SFD55652.1"/>
    </source>
</evidence>
<reference evidence="4" key="1">
    <citation type="submission" date="2016-10" db="EMBL/GenBank/DDBJ databases">
        <authorList>
            <person name="Varghese N."/>
            <person name="Submissions S."/>
        </authorList>
    </citation>
    <scope>NUCLEOTIDE SEQUENCE [LARGE SCALE GENOMIC DNA]</scope>
    <source>
        <strain evidence="4">DSM 7481</strain>
    </source>
</reference>
<feature type="region of interest" description="Disordered" evidence="1">
    <location>
        <begin position="1"/>
        <end position="31"/>
    </location>
</feature>